<dbReference type="PROSITE" id="PS50944">
    <property type="entry name" value="HTH_DTXR"/>
    <property type="match status" value="1"/>
</dbReference>
<evidence type="ECO:0000256" key="2">
    <source>
        <dbReference type="ARBA" id="ARBA00023015"/>
    </source>
</evidence>
<evidence type="ECO:0000313" key="7">
    <source>
        <dbReference type="Proteomes" id="UP001141336"/>
    </source>
</evidence>
<evidence type="ECO:0000256" key="4">
    <source>
        <dbReference type="ARBA" id="ARBA00023163"/>
    </source>
</evidence>
<dbReference type="Gene3D" id="1.10.60.10">
    <property type="entry name" value="Iron dependent repressor, metal binding and dimerisation domain"/>
    <property type="match status" value="1"/>
</dbReference>
<evidence type="ECO:0000259" key="5">
    <source>
        <dbReference type="PROSITE" id="PS50944"/>
    </source>
</evidence>
<dbReference type="InterPro" id="IPR036421">
    <property type="entry name" value="Fe_dep_repressor_sf"/>
</dbReference>
<evidence type="ECO:0000313" key="6">
    <source>
        <dbReference type="EMBL" id="MCZ0863384.1"/>
    </source>
</evidence>
<feature type="domain" description="HTH dtxR-type" evidence="5">
    <location>
        <begin position="17"/>
        <end position="78"/>
    </location>
</feature>
<dbReference type="InterPro" id="IPR036390">
    <property type="entry name" value="WH_DNA-bd_sf"/>
</dbReference>
<keyword evidence="3" id="KW-0238">DNA-binding</keyword>
<sequence>MIYYMDAMPQTTHCKRLTMKEEDYLEAILNVSREKGYAKTRDVADELELSPPSVVEMFAKLDRKKLVVYRKYEGVTLTDTGRTIAEQIKYRHDVLVGFLRLIAVPEDIATKDACFMEHELNAETIQKIKQFVEYVDVSKSAQIELKRFIESCK</sequence>
<dbReference type="EMBL" id="JAPTGC010000018">
    <property type="protein sequence ID" value="MCZ0863384.1"/>
    <property type="molecule type" value="Genomic_DNA"/>
</dbReference>
<dbReference type="InterPro" id="IPR022687">
    <property type="entry name" value="HTH_DTXR"/>
</dbReference>
<gene>
    <name evidence="6" type="ORF">O0S09_09015</name>
</gene>
<comment type="caution">
    <text evidence="6">The sequence shown here is derived from an EMBL/GenBank/DDBJ whole genome shotgun (WGS) entry which is preliminary data.</text>
</comment>
<keyword evidence="4" id="KW-0804">Transcription</keyword>
<dbReference type="Gene3D" id="1.10.10.10">
    <property type="entry name" value="Winged helix-like DNA-binding domain superfamily/Winged helix DNA-binding domain"/>
    <property type="match status" value="1"/>
</dbReference>
<accession>A0ABT4IP37</accession>
<proteinExistence type="inferred from homology"/>
<dbReference type="InterPro" id="IPR001367">
    <property type="entry name" value="Fe_dep_repressor"/>
</dbReference>
<keyword evidence="7" id="KW-1185">Reference proteome</keyword>
<dbReference type="Proteomes" id="UP001141336">
    <property type="component" value="Unassembled WGS sequence"/>
</dbReference>
<dbReference type="InterPro" id="IPR050536">
    <property type="entry name" value="DtxR_MntR_Metal-Reg"/>
</dbReference>
<dbReference type="InterPro" id="IPR022689">
    <property type="entry name" value="Iron_dep_repressor"/>
</dbReference>
<dbReference type="InterPro" id="IPR036388">
    <property type="entry name" value="WH-like_DNA-bd_sf"/>
</dbReference>
<dbReference type="SUPFAM" id="SSF47979">
    <property type="entry name" value="Iron-dependent repressor protein, dimerization domain"/>
    <property type="match status" value="1"/>
</dbReference>
<organism evidence="6 7">
    <name type="scientific">Methanocorpusculum vombati</name>
    <dbReference type="NCBI Taxonomy" id="3002864"/>
    <lineage>
        <taxon>Archaea</taxon>
        <taxon>Methanobacteriati</taxon>
        <taxon>Methanobacteriota</taxon>
        <taxon>Stenosarchaea group</taxon>
        <taxon>Methanomicrobia</taxon>
        <taxon>Methanomicrobiales</taxon>
        <taxon>Methanocorpusculaceae</taxon>
        <taxon>Methanocorpusculum</taxon>
    </lineage>
</organism>
<dbReference type="PANTHER" id="PTHR33238:SF7">
    <property type="entry name" value="IRON-DEPENDENT TRANSCRIPTIONAL REGULATOR"/>
    <property type="match status" value="1"/>
</dbReference>
<name>A0ABT4IP37_9EURY</name>
<dbReference type="SMART" id="SM00529">
    <property type="entry name" value="HTH_DTXR"/>
    <property type="match status" value="1"/>
</dbReference>
<protein>
    <submittedName>
        <fullName evidence="6">Metal-dependent transcriptional regulator</fullName>
    </submittedName>
</protein>
<dbReference type="Pfam" id="PF02742">
    <property type="entry name" value="Fe_dep_repr_C"/>
    <property type="match status" value="1"/>
</dbReference>
<keyword evidence="2" id="KW-0805">Transcription regulation</keyword>
<reference evidence="6" key="1">
    <citation type="submission" date="2022-12" db="EMBL/GenBank/DDBJ databases">
        <title>Isolation and characterisation of novel Methanocorpusculum spp. from native Australian herbivores indicates the genus is ancestrally host-associated.</title>
        <authorList>
            <person name="Volmer J.G."/>
            <person name="Soo R.M."/>
            <person name="Evans P.N."/>
            <person name="Hoedt E.C."/>
            <person name="Astorga Alsina A.L."/>
            <person name="Woodcroft B.J."/>
            <person name="Tyson G.W."/>
            <person name="Hugenholtz P."/>
            <person name="Morrison M."/>
        </authorList>
    </citation>
    <scope>NUCLEOTIDE SEQUENCE</scope>
    <source>
        <strain evidence="6">CW153</strain>
    </source>
</reference>
<dbReference type="PANTHER" id="PTHR33238">
    <property type="entry name" value="IRON (METAL) DEPENDENT REPRESSOR, DTXR FAMILY"/>
    <property type="match status" value="1"/>
</dbReference>
<evidence type="ECO:0000256" key="1">
    <source>
        <dbReference type="ARBA" id="ARBA00007871"/>
    </source>
</evidence>
<dbReference type="SUPFAM" id="SSF46785">
    <property type="entry name" value="Winged helix' DNA-binding domain"/>
    <property type="match status" value="1"/>
</dbReference>
<dbReference type="Pfam" id="PF01325">
    <property type="entry name" value="Fe_dep_repress"/>
    <property type="match status" value="1"/>
</dbReference>
<evidence type="ECO:0000256" key="3">
    <source>
        <dbReference type="ARBA" id="ARBA00023125"/>
    </source>
</evidence>
<comment type="similarity">
    <text evidence="1">Belongs to the DtxR/MntR family.</text>
</comment>